<comment type="caution">
    <text evidence="2">The sequence shown here is derived from an EMBL/GenBank/DDBJ whole genome shotgun (WGS) entry which is preliminary data.</text>
</comment>
<dbReference type="SUPFAM" id="SSF56672">
    <property type="entry name" value="DNA/RNA polymerases"/>
    <property type="match status" value="1"/>
</dbReference>
<accession>A0AAW2IRW4</accession>
<dbReference type="InterPro" id="IPR036691">
    <property type="entry name" value="Endo/exonu/phosph_ase_sf"/>
</dbReference>
<name>A0AAW2IRW4_SESRA</name>
<feature type="domain" description="Reverse transcriptase" evidence="1">
    <location>
        <begin position="460"/>
        <end position="572"/>
    </location>
</feature>
<dbReference type="PANTHER" id="PTHR46890">
    <property type="entry name" value="NON-LTR RETROLELEMENT REVERSE TRANSCRIPTASE-LIKE PROTEIN-RELATED"/>
    <property type="match status" value="1"/>
</dbReference>
<dbReference type="CDD" id="cd01650">
    <property type="entry name" value="RT_nLTR_like"/>
    <property type="match status" value="1"/>
</dbReference>
<dbReference type="InterPro" id="IPR052343">
    <property type="entry name" value="Retrotransposon-Effector_Assoc"/>
</dbReference>
<evidence type="ECO:0000259" key="1">
    <source>
        <dbReference type="Pfam" id="PF00078"/>
    </source>
</evidence>
<proteinExistence type="predicted"/>
<dbReference type="Pfam" id="PF00078">
    <property type="entry name" value="RVT_1"/>
    <property type="match status" value="2"/>
</dbReference>
<reference evidence="2" key="1">
    <citation type="submission" date="2020-06" db="EMBL/GenBank/DDBJ databases">
        <authorList>
            <person name="Li T."/>
            <person name="Hu X."/>
            <person name="Zhang T."/>
            <person name="Song X."/>
            <person name="Zhang H."/>
            <person name="Dai N."/>
            <person name="Sheng W."/>
            <person name="Hou X."/>
            <person name="Wei L."/>
        </authorList>
    </citation>
    <scope>NUCLEOTIDE SEQUENCE</scope>
    <source>
        <strain evidence="2">G02</strain>
        <tissue evidence="2">Leaf</tissue>
    </source>
</reference>
<sequence length="579" mass="66121">MCRVFAHIYYHLGLGSMTMEVQGDVWLAWDPTGVGIEILRVENQFIHCKATNKFTHTTCLISVIYGDCDMMLRRALWEGLQRIVEDAEDVPWILLGDFNVVIDSSEVCGRAADTSASMSEFREFVTAGLVHLPFTGCPYTWNNCSEGSRSLWKRLDRMCYTTPPFRFDNFLASQTGFLNSVASVWRHPIHGTKMYGVVSKLKNLKSVFRQRRKEKGDLASNVSLAKEFLEKAQAFQMEYMMLQQRAKLSWLKHGDQSSRVFFQKINSRRARQRVYQIHTPQGECITDMQRVTEEFISVFQNLLGGSRRQQNINLSWLRPDVKYLLSIEEGERLISSVTDEEIKEAFFDISEDSAPARMGIPRCFTKLRGQLLVGKFVSDYRPISCCNVIYKAITKVMVKRMQQILHLIIDQSQNAFVPGRSIADNILLAQELLAGYNQVKLPPRCTIKFERAKARGSYIPILFVIVMEVWRLLLHKRVQEAAAFQYHWKCKDQGILNLCFADDVLIFCRGNVQSVRVIKDVLEEFASDSGLKVNPTKSQVILSRAAQSARSEIVNVMGFQEGALPIKYLGVPLVSTKLS</sequence>
<dbReference type="InterPro" id="IPR000477">
    <property type="entry name" value="RT_dom"/>
</dbReference>
<dbReference type="Gene3D" id="3.60.10.10">
    <property type="entry name" value="Endonuclease/exonuclease/phosphatase"/>
    <property type="match status" value="1"/>
</dbReference>
<dbReference type="InterPro" id="IPR043502">
    <property type="entry name" value="DNA/RNA_pol_sf"/>
</dbReference>
<organism evidence="2">
    <name type="scientific">Sesamum radiatum</name>
    <name type="common">Black benniseed</name>
    <dbReference type="NCBI Taxonomy" id="300843"/>
    <lineage>
        <taxon>Eukaryota</taxon>
        <taxon>Viridiplantae</taxon>
        <taxon>Streptophyta</taxon>
        <taxon>Embryophyta</taxon>
        <taxon>Tracheophyta</taxon>
        <taxon>Spermatophyta</taxon>
        <taxon>Magnoliopsida</taxon>
        <taxon>eudicotyledons</taxon>
        <taxon>Gunneridae</taxon>
        <taxon>Pentapetalae</taxon>
        <taxon>asterids</taxon>
        <taxon>lamiids</taxon>
        <taxon>Lamiales</taxon>
        <taxon>Pedaliaceae</taxon>
        <taxon>Sesamum</taxon>
    </lineage>
</organism>
<protein>
    <recommendedName>
        <fullName evidence="1">Reverse transcriptase domain-containing protein</fullName>
    </recommendedName>
</protein>
<gene>
    <name evidence="2" type="ORF">Sradi_7199800</name>
</gene>
<reference evidence="2" key="2">
    <citation type="journal article" date="2024" name="Plant">
        <title>Genomic evolution and insights into agronomic trait innovations of Sesamum species.</title>
        <authorList>
            <person name="Miao H."/>
            <person name="Wang L."/>
            <person name="Qu L."/>
            <person name="Liu H."/>
            <person name="Sun Y."/>
            <person name="Le M."/>
            <person name="Wang Q."/>
            <person name="Wei S."/>
            <person name="Zheng Y."/>
            <person name="Lin W."/>
            <person name="Duan Y."/>
            <person name="Cao H."/>
            <person name="Xiong S."/>
            <person name="Wang X."/>
            <person name="Wei L."/>
            <person name="Li C."/>
            <person name="Ma Q."/>
            <person name="Ju M."/>
            <person name="Zhao R."/>
            <person name="Li G."/>
            <person name="Mu C."/>
            <person name="Tian Q."/>
            <person name="Mei H."/>
            <person name="Zhang T."/>
            <person name="Gao T."/>
            <person name="Zhang H."/>
        </authorList>
    </citation>
    <scope>NUCLEOTIDE SEQUENCE</scope>
    <source>
        <strain evidence="2">G02</strain>
    </source>
</reference>
<dbReference type="AlphaFoldDB" id="A0AAW2IRW4"/>
<dbReference type="EMBL" id="JACGWJ010001147">
    <property type="protein sequence ID" value="KAL0284380.1"/>
    <property type="molecule type" value="Genomic_DNA"/>
</dbReference>
<dbReference type="PANTHER" id="PTHR46890:SF48">
    <property type="entry name" value="RNA-DIRECTED DNA POLYMERASE"/>
    <property type="match status" value="1"/>
</dbReference>
<feature type="domain" description="Reverse transcriptase" evidence="1">
    <location>
        <begin position="378"/>
        <end position="434"/>
    </location>
</feature>
<dbReference type="SUPFAM" id="SSF56219">
    <property type="entry name" value="DNase I-like"/>
    <property type="match status" value="1"/>
</dbReference>
<evidence type="ECO:0000313" key="2">
    <source>
        <dbReference type="EMBL" id="KAL0284380.1"/>
    </source>
</evidence>